<keyword evidence="3" id="KW-1185">Reference proteome</keyword>
<reference evidence="2 3" key="1">
    <citation type="submission" date="2024-02" db="EMBL/GenBank/DDBJ databases">
        <authorList>
            <person name="Daric V."/>
            <person name="Darras S."/>
        </authorList>
    </citation>
    <scope>NUCLEOTIDE SEQUENCE [LARGE SCALE GENOMIC DNA]</scope>
</reference>
<evidence type="ECO:0000313" key="3">
    <source>
        <dbReference type="Proteomes" id="UP001642483"/>
    </source>
</evidence>
<feature type="region of interest" description="Disordered" evidence="1">
    <location>
        <begin position="30"/>
        <end position="110"/>
    </location>
</feature>
<feature type="region of interest" description="Disordered" evidence="1">
    <location>
        <begin position="130"/>
        <end position="167"/>
    </location>
</feature>
<gene>
    <name evidence="2" type="ORF">CVLEPA_LOCUS15550</name>
</gene>
<comment type="caution">
    <text evidence="2">The sequence shown here is derived from an EMBL/GenBank/DDBJ whole genome shotgun (WGS) entry which is preliminary data.</text>
</comment>
<proteinExistence type="predicted"/>
<feature type="compositionally biased region" description="Basic and acidic residues" evidence="1">
    <location>
        <begin position="322"/>
        <end position="337"/>
    </location>
</feature>
<feature type="compositionally biased region" description="Low complexity" evidence="1">
    <location>
        <begin position="73"/>
        <end position="97"/>
    </location>
</feature>
<feature type="compositionally biased region" description="Basic and acidic residues" evidence="1">
    <location>
        <begin position="347"/>
        <end position="357"/>
    </location>
</feature>
<sequence length="427" mass="48244">MPSRRPILPGLGLNKILLRSLHLEMRQKKIITDNQSDSTTSEVESSSENKQNKKIETMSLDAKLSNHYGSDVSTTISDESTSTTSSQETQRQTSSWTNEHSGDVTVEGRPTGTSFGAKIAAFNEKFAEVHRNPSTNDDQARHNANELGESSGVKGDESDSSVTFPLESAAAGETLAIDIKEMKKLEKSAKRKIKIEKRAIAVAKMDVAEAKLSELGANLRARQARIDEQHAKLCRRRAAIKKAEDRLGILESRLDEEEEGHRERERRVKNRERRVKQEEAGIRIKEASLRKREEKITENLQVIERRRILVEEKEVTSSSMDDIMRQRESLHENEKNSRYRSLGKTNHGKETEIEGTTRRKRRDERKFSGSSGVQPTPTPRRTQEGRHPAGHRTSSSDVIGNHKLRHQTDSLPPRKVKGEAPKVGLWL</sequence>
<feature type="compositionally biased region" description="Low complexity" evidence="1">
    <location>
        <begin position="36"/>
        <end position="48"/>
    </location>
</feature>
<organism evidence="2 3">
    <name type="scientific">Clavelina lepadiformis</name>
    <name type="common">Light-bulb sea squirt</name>
    <name type="synonym">Ascidia lepadiformis</name>
    <dbReference type="NCBI Taxonomy" id="159417"/>
    <lineage>
        <taxon>Eukaryota</taxon>
        <taxon>Metazoa</taxon>
        <taxon>Chordata</taxon>
        <taxon>Tunicata</taxon>
        <taxon>Ascidiacea</taxon>
        <taxon>Aplousobranchia</taxon>
        <taxon>Clavelinidae</taxon>
        <taxon>Clavelina</taxon>
    </lineage>
</organism>
<accession>A0ABP0FYB7</accession>
<name>A0ABP0FYB7_CLALP</name>
<dbReference type="EMBL" id="CAWYQH010000097">
    <property type="protein sequence ID" value="CAK8684577.1"/>
    <property type="molecule type" value="Genomic_DNA"/>
</dbReference>
<dbReference type="Proteomes" id="UP001642483">
    <property type="component" value="Unassembled WGS sequence"/>
</dbReference>
<protein>
    <submittedName>
        <fullName evidence="2">Uncharacterized protein</fullName>
    </submittedName>
</protein>
<feature type="region of interest" description="Disordered" evidence="1">
    <location>
        <begin position="255"/>
        <end position="278"/>
    </location>
</feature>
<evidence type="ECO:0000313" key="2">
    <source>
        <dbReference type="EMBL" id="CAK8684577.1"/>
    </source>
</evidence>
<feature type="region of interest" description="Disordered" evidence="1">
    <location>
        <begin position="313"/>
        <end position="427"/>
    </location>
</feature>
<evidence type="ECO:0000256" key="1">
    <source>
        <dbReference type="SAM" id="MobiDB-lite"/>
    </source>
</evidence>